<name>A0A518HKN1_9BACT</name>
<dbReference type="CDD" id="cd07983">
    <property type="entry name" value="LPLAT_DUF374-like"/>
    <property type="match status" value="1"/>
</dbReference>
<sequence length="231" mass="24809">MNRVLPFLVTGFIWLLRTTCRVRAINDSRDRLRAAGQPYLYAGLHGQQIAMVVHAEKGAGALVSRSKDGDLIARTLEKTGVTPIRGSSGASRKGGVAALRGLVAHVSGGRPACLAVDGPKGPRGIASPGIAMLSQKTGAPVLPMSLIPTKRIVLSRTWDRTQIPLPFCRIDGVFGDLMYPRDGESVGEFTQRIQDELLRLEATYDPKEAAKTHAAMKPLFNDKGGSKKRAA</sequence>
<feature type="domain" description="DUF374" evidence="1">
    <location>
        <begin position="54"/>
        <end position="123"/>
    </location>
</feature>
<dbReference type="RefSeq" id="WP_145385129.1">
    <property type="nucleotide sequence ID" value="NZ_CP037423.1"/>
</dbReference>
<dbReference type="EMBL" id="CP037423">
    <property type="protein sequence ID" value="QDV41395.1"/>
    <property type="molecule type" value="Genomic_DNA"/>
</dbReference>
<dbReference type="Proteomes" id="UP000319004">
    <property type="component" value="Chromosome"/>
</dbReference>
<evidence type="ECO:0000259" key="1">
    <source>
        <dbReference type="Pfam" id="PF04028"/>
    </source>
</evidence>
<keyword evidence="3" id="KW-1185">Reference proteome</keyword>
<evidence type="ECO:0000313" key="2">
    <source>
        <dbReference type="EMBL" id="QDV41395.1"/>
    </source>
</evidence>
<protein>
    <recommendedName>
        <fullName evidence="1">DUF374 domain-containing protein</fullName>
    </recommendedName>
</protein>
<dbReference type="OrthoDB" id="9810508at2"/>
<dbReference type="AlphaFoldDB" id="A0A518HKN1"/>
<organism evidence="2 3">
    <name type="scientific">Stieleria neptunia</name>
    <dbReference type="NCBI Taxonomy" id="2527979"/>
    <lineage>
        <taxon>Bacteria</taxon>
        <taxon>Pseudomonadati</taxon>
        <taxon>Planctomycetota</taxon>
        <taxon>Planctomycetia</taxon>
        <taxon>Pirellulales</taxon>
        <taxon>Pirellulaceae</taxon>
        <taxon>Stieleria</taxon>
    </lineage>
</organism>
<dbReference type="InterPro" id="IPR007172">
    <property type="entry name" value="DUF374"/>
</dbReference>
<dbReference type="KEGG" id="snep:Enr13x_12330"/>
<proteinExistence type="predicted"/>
<gene>
    <name evidence="2" type="ORF">Enr13x_12330</name>
</gene>
<dbReference type="Pfam" id="PF04028">
    <property type="entry name" value="DUF374"/>
    <property type="match status" value="1"/>
</dbReference>
<reference evidence="2 3" key="1">
    <citation type="submission" date="2019-03" db="EMBL/GenBank/DDBJ databases">
        <title>Deep-cultivation of Planctomycetes and their phenomic and genomic characterization uncovers novel biology.</title>
        <authorList>
            <person name="Wiegand S."/>
            <person name="Jogler M."/>
            <person name="Boedeker C."/>
            <person name="Pinto D."/>
            <person name="Vollmers J."/>
            <person name="Rivas-Marin E."/>
            <person name="Kohn T."/>
            <person name="Peeters S.H."/>
            <person name="Heuer A."/>
            <person name="Rast P."/>
            <person name="Oberbeckmann S."/>
            <person name="Bunk B."/>
            <person name="Jeske O."/>
            <person name="Meyerdierks A."/>
            <person name="Storesund J.E."/>
            <person name="Kallscheuer N."/>
            <person name="Luecker S."/>
            <person name="Lage O.M."/>
            <person name="Pohl T."/>
            <person name="Merkel B.J."/>
            <person name="Hornburger P."/>
            <person name="Mueller R.-W."/>
            <person name="Bruemmer F."/>
            <person name="Labrenz M."/>
            <person name="Spormann A.M."/>
            <person name="Op den Camp H."/>
            <person name="Overmann J."/>
            <person name="Amann R."/>
            <person name="Jetten M.S.M."/>
            <person name="Mascher T."/>
            <person name="Medema M.H."/>
            <person name="Devos D.P."/>
            <person name="Kaster A.-K."/>
            <person name="Ovreas L."/>
            <person name="Rohde M."/>
            <person name="Galperin M.Y."/>
            <person name="Jogler C."/>
        </authorList>
    </citation>
    <scope>NUCLEOTIDE SEQUENCE [LARGE SCALE GENOMIC DNA]</scope>
    <source>
        <strain evidence="2 3">Enr13</strain>
    </source>
</reference>
<accession>A0A518HKN1</accession>
<evidence type="ECO:0000313" key="3">
    <source>
        <dbReference type="Proteomes" id="UP000319004"/>
    </source>
</evidence>